<gene>
    <name evidence="1" type="ORF">lb338_phage_95</name>
</gene>
<evidence type="ECO:0000313" key="2">
    <source>
        <dbReference type="Proteomes" id="UP000001878"/>
    </source>
</evidence>
<dbReference type="Proteomes" id="UP000001878">
    <property type="component" value="Segment"/>
</dbReference>
<keyword evidence="2" id="KW-1185">Reference proteome</keyword>
<organism evidence="1 2">
    <name type="scientific">Lactobacillus phage Lb338-1</name>
    <dbReference type="NCBI Taxonomy" id="2892342"/>
    <lineage>
        <taxon>Viruses</taxon>
        <taxon>Duplodnaviria</taxon>
        <taxon>Heunggongvirae</taxon>
        <taxon>Uroviricota</taxon>
        <taxon>Caudoviricetes</taxon>
        <taxon>Herelleviridae</taxon>
        <taxon>Mooreparkvirus</taxon>
        <taxon>Mooreparkvirus Lb3381</taxon>
    </lineage>
</organism>
<proteinExistence type="predicted"/>
<name>C1KFK5_9CAUD</name>
<dbReference type="OrthoDB" id="16072at10239"/>
<dbReference type="KEGG" id="vg:7750950"/>
<evidence type="ECO:0000313" key="1">
    <source>
        <dbReference type="EMBL" id="ACO37016.1"/>
    </source>
</evidence>
<reference evidence="1 2" key="1">
    <citation type="journal article" date="2009" name="Gene">
        <title>Genome of a virulent bacteriophage Lb338-1 that lyses the probiotic Lactobacillus paracasei cheese strain.</title>
        <authorList>
            <person name="Alemayehu D."/>
            <person name="Ross R.P."/>
            <person name="O'Sullivan O."/>
            <person name="Coffey A."/>
            <person name="Stanton C."/>
            <person name="Fitzgerald G.F."/>
            <person name="McAuliffe O."/>
        </authorList>
    </citation>
    <scope>NUCLEOTIDE SEQUENCE [LARGE SCALE GENOMIC DNA]</scope>
    <source>
        <strain evidence="1">Lb338-1</strain>
    </source>
</reference>
<dbReference type="RefSeq" id="YP_002790774.1">
    <property type="nucleotide sequence ID" value="NC_012530.1"/>
</dbReference>
<protein>
    <submittedName>
        <fullName evidence="1">Uncharacterized protein</fullName>
    </submittedName>
</protein>
<sequence length="93" mass="10373">MEDFTDEVLTRKVPGVIQSANSYSGSDIAKIAKNTFGDVSSITPEQLALLMDYLVPSSYMLRNHRIKNGQQKFTFSVPNYGDNISSKAFSHRP</sequence>
<dbReference type="EMBL" id="FJ822135">
    <property type="protein sequence ID" value="ACO37016.1"/>
    <property type="molecule type" value="Genomic_DNA"/>
</dbReference>
<dbReference type="GeneID" id="7750950"/>
<accession>C1KFK5</accession>